<evidence type="ECO:0000256" key="1">
    <source>
        <dbReference type="ARBA" id="ARBA00022729"/>
    </source>
</evidence>
<gene>
    <name evidence="2" type="ORF">BC751_3274</name>
</gene>
<dbReference type="InterPro" id="IPR019207">
    <property type="entry name" value="DUF2092"/>
</dbReference>
<dbReference type="PANTHER" id="PTHR37507:SF2">
    <property type="entry name" value="SPORULATION PROTEIN YDCC"/>
    <property type="match status" value="1"/>
</dbReference>
<dbReference type="AlphaFoldDB" id="A0A4Q7PCA8"/>
<evidence type="ECO:0000313" key="2">
    <source>
        <dbReference type="EMBL" id="RZS97657.1"/>
    </source>
</evidence>
<dbReference type="PANTHER" id="PTHR37507">
    <property type="entry name" value="SPORULATION PROTEIN YDCC"/>
    <property type="match status" value="1"/>
</dbReference>
<sequence>MERKCFLMKKIFLFVLICSPLVQVRAQEYHVDPGAVIILDRMSEIIGNLNSCSFTVHTSTEKFDQEKGYLKDFYKLEVYMAGPDKMHVLNEGSKGKTGYWYNGDMLLYYAVNTNQYGFIETPDNITETIDFVYREYDLEYPAADFFYPGFTDDLLGTHERVSYEGLVKINGVEVHHIVAYGKETNVQIWISNDTFALPIRYLIHDLTNDKPLQFEGVFSNWVLNPVLPDAMFEFVVPESASRISILSKSSTYINSPEQ</sequence>
<dbReference type="EMBL" id="SGXG01000001">
    <property type="protein sequence ID" value="RZS97657.1"/>
    <property type="molecule type" value="Genomic_DNA"/>
</dbReference>
<dbReference type="Proteomes" id="UP000292209">
    <property type="component" value="Unassembled WGS sequence"/>
</dbReference>
<organism evidence="2 3">
    <name type="scientific">Cecembia calidifontis</name>
    <dbReference type="NCBI Taxonomy" id="1187080"/>
    <lineage>
        <taxon>Bacteria</taxon>
        <taxon>Pseudomonadati</taxon>
        <taxon>Bacteroidota</taxon>
        <taxon>Cytophagia</taxon>
        <taxon>Cytophagales</taxon>
        <taxon>Cyclobacteriaceae</taxon>
        <taxon>Cecembia</taxon>
    </lineage>
</organism>
<dbReference type="SUPFAM" id="SSF89392">
    <property type="entry name" value="Prokaryotic lipoproteins and lipoprotein localization factors"/>
    <property type="match status" value="1"/>
</dbReference>
<accession>A0A4Q7PCA8</accession>
<dbReference type="Pfam" id="PF09865">
    <property type="entry name" value="DUF2092"/>
    <property type="match status" value="1"/>
</dbReference>
<keyword evidence="3" id="KW-1185">Reference proteome</keyword>
<dbReference type="Gene3D" id="2.50.20.10">
    <property type="entry name" value="Lipoprotein localisation LolA/LolB/LppX"/>
    <property type="match status" value="1"/>
</dbReference>
<dbReference type="InterPro" id="IPR052944">
    <property type="entry name" value="Sporulation_related"/>
</dbReference>
<evidence type="ECO:0000313" key="3">
    <source>
        <dbReference type="Proteomes" id="UP000292209"/>
    </source>
</evidence>
<protein>
    <recommendedName>
        <fullName evidence="4">DUF2092 domain-containing protein</fullName>
    </recommendedName>
</protein>
<proteinExistence type="predicted"/>
<evidence type="ECO:0008006" key="4">
    <source>
        <dbReference type="Google" id="ProtNLM"/>
    </source>
</evidence>
<keyword evidence="1" id="KW-0732">Signal</keyword>
<dbReference type="InterPro" id="IPR029046">
    <property type="entry name" value="LolA/LolB/LppX"/>
</dbReference>
<comment type="caution">
    <text evidence="2">The sequence shown here is derived from an EMBL/GenBank/DDBJ whole genome shotgun (WGS) entry which is preliminary data.</text>
</comment>
<name>A0A4Q7PCA8_9BACT</name>
<reference evidence="2 3" key="1">
    <citation type="submission" date="2019-02" db="EMBL/GenBank/DDBJ databases">
        <title>Genomic Encyclopedia of Archaeal and Bacterial Type Strains, Phase II (KMG-II): from individual species to whole genera.</title>
        <authorList>
            <person name="Goeker M."/>
        </authorList>
    </citation>
    <scope>NUCLEOTIDE SEQUENCE [LARGE SCALE GENOMIC DNA]</scope>
    <source>
        <strain evidence="2 3">DSM 21411</strain>
    </source>
</reference>